<reference evidence="1 2" key="1">
    <citation type="submission" date="2018-05" db="EMBL/GenBank/DDBJ databases">
        <title>Kangiella spongicola genome sequence.</title>
        <authorList>
            <person name="Maclea K.S."/>
            <person name="Goen A.E."/>
            <person name="Kelley C."/>
            <person name="Underriner A."/>
            <person name="Silverwood T."/>
            <person name="Trachtenberg A.M."/>
        </authorList>
    </citation>
    <scope>NUCLEOTIDE SEQUENCE [LARGE SCALE GENOMIC DNA]</scope>
    <source>
        <strain evidence="1 2">ATCC BAA-2076</strain>
    </source>
</reference>
<dbReference type="AlphaFoldDB" id="A0A318D135"/>
<accession>A0A318D135</accession>
<proteinExistence type="predicted"/>
<dbReference type="RefSeq" id="WP_110201600.1">
    <property type="nucleotide sequence ID" value="NZ_QICH01000003.1"/>
</dbReference>
<comment type="caution">
    <text evidence="1">The sequence shown here is derived from an EMBL/GenBank/DDBJ whole genome shotgun (WGS) entry which is preliminary data.</text>
</comment>
<evidence type="ECO:0000313" key="1">
    <source>
        <dbReference type="EMBL" id="PXF62691.1"/>
    </source>
</evidence>
<dbReference type="Proteomes" id="UP000247689">
    <property type="component" value="Unassembled WGS sequence"/>
</dbReference>
<organism evidence="1 2">
    <name type="scientific">Kangiella spongicola</name>
    <dbReference type="NCBI Taxonomy" id="796379"/>
    <lineage>
        <taxon>Bacteria</taxon>
        <taxon>Pseudomonadati</taxon>
        <taxon>Pseudomonadota</taxon>
        <taxon>Gammaproteobacteria</taxon>
        <taxon>Kangiellales</taxon>
        <taxon>Kangiellaceae</taxon>
        <taxon>Kangiella</taxon>
    </lineage>
</organism>
<evidence type="ECO:0000313" key="2">
    <source>
        <dbReference type="Proteomes" id="UP000247689"/>
    </source>
</evidence>
<gene>
    <name evidence="1" type="ORF">DL796_10220</name>
</gene>
<protein>
    <submittedName>
        <fullName evidence="1">Uncharacterized protein</fullName>
    </submittedName>
</protein>
<name>A0A318D135_9GAMM</name>
<dbReference type="OrthoDB" id="6188902at2"/>
<keyword evidence="2" id="KW-1185">Reference proteome</keyword>
<sequence>MSKTLSRKELSLIGREGERIKNGLANLVEDFPNHAKTITGMSKWLTANKSTCQRMVETINKAVDGLEVIESLPGPAGLKGFIDLAQEKSINPKLIEDARSAVQRFENLIYEYSRSHSALKKLVKESSSTGSEATTSKKDARQALYEAAKLVTGESMESSFFACIIKESQQNAKYLQQFTLSYYEGCQTTENSRPIMVPIVPGEDSIEVNKPELVSNTDQLGDSLSSVSVIKELTSPSISNRINDFTKGDNWMVVPTENAGNEEQNIGVIKNYPQEQLGPFHGGKNASCVGAHTRYPTKSLYLVCFLDKKYAMRSVANAGIYSSGAQLSNIITSPDSLWFDRFHDEADLGLCGPHEDFSEKLGYPMANELVDDLFSMSKCSRDDYTCFLMKVDFPVWSTAYRIYFQYAID</sequence>
<dbReference type="EMBL" id="QICH01000003">
    <property type="protein sequence ID" value="PXF62691.1"/>
    <property type="molecule type" value="Genomic_DNA"/>
</dbReference>